<dbReference type="Pfam" id="PF00050">
    <property type="entry name" value="Kazal_1"/>
    <property type="match status" value="1"/>
</dbReference>
<dbReference type="SUPFAM" id="SSF100895">
    <property type="entry name" value="Kazal-type serine protease inhibitors"/>
    <property type="match status" value="1"/>
</dbReference>
<evidence type="ECO:0000259" key="2">
    <source>
        <dbReference type="PROSITE" id="PS51465"/>
    </source>
</evidence>
<feature type="domain" description="Kazal-like" evidence="2">
    <location>
        <begin position="47"/>
        <end position="101"/>
    </location>
</feature>
<evidence type="ECO:0000313" key="4">
    <source>
        <dbReference type="Proteomes" id="UP001595840"/>
    </source>
</evidence>
<evidence type="ECO:0000313" key="3">
    <source>
        <dbReference type="EMBL" id="MFC4362677.1"/>
    </source>
</evidence>
<protein>
    <recommendedName>
        <fullName evidence="2">Kazal-like domain-containing protein</fullName>
    </recommendedName>
</protein>
<accession>A0ABV8V4A5</accession>
<dbReference type="InterPro" id="IPR002350">
    <property type="entry name" value="Kazal_dom"/>
</dbReference>
<organism evidence="3 4">
    <name type="scientific">Simiduia curdlanivorans</name>
    <dbReference type="NCBI Taxonomy" id="1492769"/>
    <lineage>
        <taxon>Bacteria</taxon>
        <taxon>Pseudomonadati</taxon>
        <taxon>Pseudomonadota</taxon>
        <taxon>Gammaproteobacteria</taxon>
        <taxon>Cellvibrionales</taxon>
        <taxon>Cellvibrionaceae</taxon>
        <taxon>Simiduia</taxon>
    </lineage>
</organism>
<dbReference type="EMBL" id="JBHSCX010000008">
    <property type="protein sequence ID" value="MFC4362677.1"/>
    <property type="molecule type" value="Genomic_DNA"/>
</dbReference>
<dbReference type="PROSITE" id="PS51465">
    <property type="entry name" value="KAZAL_2"/>
    <property type="match status" value="1"/>
</dbReference>
<sequence length="105" mass="10824">MFKRILSATSIAAFVLLALVLNACGQERAPIAQTAVTTDTGLEKPPVAEAVACIDASKINPNRMCTMDYTPVCGCDGKTHSNACRAASMGLTSWTKGACAGAATE</sequence>
<dbReference type="RefSeq" id="WP_290259271.1">
    <property type="nucleotide sequence ID" value="NZ_JAUFQG010000004.1"/>
</dbReference>
<gene>
    <name evidence="3" type="ORF">ACFOX3_10205</name>
</gene>
<keyword evidence="1" id="KW-0732">Signal</keyword>
<keyword evidence="4" id="KW-1185">Reference proteome</keyword>
<proteinExistence type="predicted"/>
<feature type="signal peptide" evidence="1">
    <location>
        <begin position="1"/>
        <end position="23"/>
    </location>
</feature>
<name>A0ABV8V4A5_9GAMM</name>
<dbReference type="InterPro" id="IPR036058">
    <property type="entry name" value="Kazal_dom_sf"/>
</dbReference>
<comment type="caution">
    <text evidence="3">The sequence shown here is derived from an EMBL/GenBank/DDBJ whole genome shotgun (WGS) entry which is preliminary data.</text>
</comment>
<reference evidence="4" key="1">
    <citation type="journal article" date="2019" name="Int. J. Syst. Evol. Microbiol.">
        <title>The Global Catalogue of Microorganisms (GCM) 10K type strain sequencing project: providing services to taxonomists for standard genome sequencing and annotation.</title>
        <authorList>
            <consortium name="The Broad Institute Genomics Platform"/>
            <consortium name="The Broad Institute Genome Sequencing Center for Infectious Disease"/>
            <person name="Wu L."/>
            <person name="Ma J."/>
        </authorList>
    </citation>
    <scope>NUCLEOTIDE SEQUENCE [LARGE SCALE GENOMIC DNA]</scope>
    <source>
        <strain evidence="4">CECT 8570</strain>
    </source>
</reference>
<dbReference type="Gene3D" id="3.30.60.30">
    <property type="match status" value="1"/>
</dbReference>
<evidence type="ECO:0000256" key="1">
    <source>
        <dbReference type="SAM" id="SignalP"/>
    </source>
</evidence>
<dbReference type="Proteomes" id="UP001595840">
    <property type="component" value="Unassembled WGS sequence"/>
</dbReference>
<feature type="chain" id="PRO_5045220060" description="Kazal-like domain-containing protein" evidence="1">
    <location>
        <begin position="24"/>
        <end position="105"/>
    </location>
</feature>